<gene>
    <name evidence="2" type="ORF">HMPREF0281_02149</name>
</gene>
<dbReference type="Proteomes" id="UP000006015">
    <property type="component" value="Unassembled WGS sequence"/>
</dbReference>
<keyword evidence="1" id="KW-0732">Signal</keyword>
<accession>A0ABN0ADE0</accession>
<feature type="chain" id="PRO_5045904911" description="Secreted protein" evidence="1">
    <location>
        <begin position="32"/>
        <end position="161"/>
    </location>
</feature>
<keyword evidence="3" id="KW-1185">Reference proteome</keyword>
<dbReference type="EMBL" id="ADNS01000027">
    <property type="protein sequence ID" value="EFG80781.1"/>
    <property type="molecule type" value="Genomic_DNA"/>
</dbReference>
<comment type="caution">
    <text evidence="2">The sequence shown here is derived from an EMBL/GenBank/DDBJ whole genome shotgun (WGS) entry which is preliminary data.</text>
</comment>
<reference evidence="2 3" key="1">
    <citation type="submission" date="2010-04" db="EMBL/GenBank/DDBJ databases">
        <authorList>
            <person name="Weinstock G."/>
            <person name="Sodergren E."/>
            <person name="Clifton S."/>
            <person name="Fulton L."/>
            <person name="Fulton B."/>
            <person name="Courtney L."/>
            <person name="Fronick C."/>
            <person name="Harrison M."/>
            <person name="Strong C."/>
            <person name="Farmer C."/>
            <person name="Delahaunty K."/>
            <person name="Markovic C."/>
            <person name="Hall O."/>
            <person name="Minx P."/>
            <person name="Tomlinson C."/>
            <person name="Mitreva M."/>
            <person name="Hou S."/>
            <person name="Wollam A."/>
            <person name="Pepin K.H."/>
            <person name="Johnson M."/>
            <person name="Bhonagiri V."/>
            <person name="Zhang X."/>
            <person name="Suruliraj S."/>
            <person name="Warren W."/>
            <person name="Chinwalla A."/>
            <person name="Mardis E.R."/>
            <person name="Wilson R.K."/>
        </authorList>
    </citation>
    <scope>NUCLEOTIDE SEQUENCE [LARGE SCALE GENOMIC DNA]</scope>
    <source>
        <strain evidence="2 3">DSM 20306</strain>
    </source>
</reference>
<evidence type="ECO:0000313" key="3">
    <source>
        <dbReference type="Proteomes" id="UP000006015"/>
    </source>
</evidence>
<evidence type="ECO:0000256" key="1">
    <source>
        <dbReference type="SAM" id="SignalP"/>
    </source>
</evidence>
<proteinExistence type="predicted"/>
<name>A0ABN0ADE0_CORAM</name>
<organism evidence="2 3">
    <name type="scientific">Corynebacterium ammoniagenes DSM 20306</name>
    <dbReference type="NCBI Taxonomy" id="649754"/>
    <lineage>
        <taxon>Bacteria</taxon>
        <taxon>Bacillati</taxon>
        <taxon>Actinomycetota</taxon>
        <taxon>Actinomycetes</taxon>
        <taxon>Mycobacteriales</taxon>
        <taxon>Corynebacteriaceae</taxon>
        <taxon>Corynebacterium</taxon>
    </lineage>
</organism>
<protein>
    <recommendedName>
        <fullName evidence="4">Secreted protein</fullName>
    </recommendedName>
</protein>
<evidence type="ECO:0008006" key="4">
    <source>
        <dbReference type="Google" id="ProtNLM"/>
    </source>
</evidence>
<sequence length="161" mass="16783">MLLGMNTKMRKSSRILLAGAVAAGLSVPALSAASAAEDATHDPAATKALYSQLYDQLQDGTVNRGDALQLGDREATLCMMGNGYGVHGLAVGPNTSCEFGSEVFAQLIDAHSPSDNIRDLTPATVNAHSPVTEQDYDMECVTGQDDLITCSGGVGAEVYLF</sequence>
<feature type="signal peptide" evidence="1">
    <location>
        <begin position="1"/>
        <end position="31"/>
    </location>
</feature>
<evidence type="ECO:0000313" key="2">
    <source>
        <dbReference type="EMBL" id="EFG80781.1"/>
    </source>
</evidence>